<sequence>MVENNTIDAYDDNIIEEYDDIIFNICRIMFYVPIIFFGSVIVSITYDYITFKEDNNENKKLD</sequence>
<keyword evidence="1" id="KW-0472">Membrane</keyword>
<evidence type="ECO:0000313" key="2">
    <source>
        <dbReference type="EMBL" id="QHS99610.1"/>
    </source>
</evidence>
<keyword evidence="1" id="KW-0812">Transmembrane</keyword>
<dbReference type="EMBL" id="MN739345">
    <property type="protein sequence ID" value="QHS99610.1"/>
    <property type="molecule type" value="Genomic_DNA"/>
</dbReference>
<dbReference type="AlphaFoldDB" id="A0A6C0C5C0"/>
<proteinExistence type="predicted"/>
<keyword evidence="1" id="KW-1133">Transmembrane helix</keyword>
<organism evidence="2">
    <name type="scientific">viral metagenome</name>
    <dbReference type="NCBI Taxonomy" id="1070528"/>
    <lineage>
        <taxon>unclassified sequences</taxon>
        <taxon>metagenomes</taxon>
        <taxon>organismal metagenomes</taxon>
    </lineage>
</organism>
<feature type="transmembrane region" description="Helical" evidence="1">
    <location>
        <begin position="28"/>
        <end position="49"/>
    </location>
</feature>
<accession>A0A6C0C5C0</accession>
<evidence type="ECO:0000256" key="1">
    <source>
        <dbReference type="SAM" id="Phobius"/>
    </source>
</evidence>
<name>A0A6C0C5C0_9ZZZZ</name>
<protein>
    <submittedName>
        <fullName evidence="2">Uncharacterized protein</fullName>
    </submittedName>
</protein>
<reference evidence="2" key="1">
    <citation type="journal article" date="2020" name="Nature">
        <title>Giant virus diversity and host interactions through global metagenomics.</title>
        <authorList>
            <person name="Schulz F."/>
            <person name="Roux S."/>
            <person name="Paez-Espino D."/>
            <person name="Jungbluth S."/>
            <person name="Walsh D.A."/>
            <person name="Denef V.J."/>
            <person name="McMahon K.D."/>
            <person name="Konstantinidis K.T."/>
            <person name="Eloe-Fadrosh E.A."/>
            <person name="Kyrpides N.C."/>
            <person name="Woyke T."/>
        </authorList>
    </citation>
    <scope>NUCLEOTIDE SEQUENCE</scope>
    <source>
        <strain evidence="2">GVMAG-M-3300020187-37</strain>
    </source>
</reference>